<dbReference type="AlphaFoldDB" id="A0AAW1TW94"/>
<dbReference type="InterPro" id="IPR006170">
    <property type="entry name" value="PBP/GOBP"/>
</dbReference>
<dbReference type="Pfam" id="PF01395">
    <property type="entry name" value="PBP_GOBP"/>
    <property type="match status" value="1"/>
</dbReference>
<dbReference type="SUPFAM" id="SSF47565">
    <property type="entry name" value="Insect pheromone/odorant-binding proteins"/>
    <property type="match status" value="1"/>
</dbReference>
<reference evidence="2 3" key="1">
    <citation type="submission" date="2023-03" db="EMBL/GenBank/DDBJ databases">
        <title>Genome insight into feeding habits of ladybird beetles.</title>
        <authorList>
            <person name="Li H.-S."/>
            <person name="Huang Y.-H."/>
            <person name="Pang H."/>
        </authorList>
    </citation>
    <scope>NUCLEOTIDE SEQUENCE [LARGE SCALE GENOMIC DNA]</scope>
    <source>
        <strain evidence="2">SYSU_2023b</strain>
        <tissue evidence="2">Whole body</tissue>
    </source>
</reference>
<dbReference type="Gene3D" id="1.10.238.20">
    <property type="entry name" value="Pheromone/general odorant binding protein domain"/>
    <property type="match status" value="1"/>
</dbReference>
<comment type="caution">
    <text evidence="2">The sequence shown here is derived from an EMBL/GenBank/DDBJ whole genome shotgun (WGS) entry which is preliminary data.</text>
</comment>
<dbReference type="EMBL" id="JARQZJ010000008">
    <property type="protein sequence ID" value="KAK9871981.1"/>
    <property type="molecule type" value="Genomic_DNA"/>
</dbReference>
<keyword evidence="1" id="KW-0732">Signal</keyword>
<feature type="signal peptide" evidence="1">
    <location>
        <begin position="1"/>
        <end position="22"/>
    </location>
</feature>
<evidence type="ECO:0000313" key="3">
    <source>
        <dbReference type="Proteomes" id="UP001431783"/>
    </source>
</evidence>
<dbReference type="Proteomes" id="UP001431783">
    <property type="component" value="Unassembled WGS sequence"/>
</dbReference>
<accession>A0AAW1TW94</accession>
<evidence type="ECO:0000313" key="2">
    <source>
        <dbReference type="EMBL" id="KAK9871981.1"/>
    </source>
</evidence>
<sequence>MSICKMYVQCLFLILCVALVKSTLEKKIHVKCLSETKISAREVREADYTRVNELSEAILYYIKCVEMNEKFLDDEGTVMPDMYKEKLDKETEKVLACLRKLPQIYDTREIRMLLKCL</sequence>
<dbReference type="InterPro" id="IPR036728">
    <property type="entry name" value="PBP_GOBP_sf"/>
</dbReference>
<gene>
    <name evidence="2" type="ORF">WA026_015225</name>
</gene>
<dbReference type="GO" id="GO:0005549">
    <property type="term" value="F:odorant binding"/>
    <property type="evidence" value="ECO:0007669"/>
    <property type="project" value="InterPro"/>
</dbReference>
<proteinExistence type="predicted"/>
<evidence type="ECO:0000256" key="1">
    <source>
        <dbReference type="SAM" id="SignalP"/>
    </source>
</evidence>
<feature type="chain" id="PRO_5043867268" evidence="1">
    <location>
        <begin position="23"/>
        <end position="117"/>
    </location>
</feature>
<organism evidence="2 3">
    <name type="scientific">Henosepilachna vigintioctopunctata</name>
    <dbReference type="NCBI Taxonomy" id="420089"/>
    <lineage>
        <taxon>Eukaryota</taxon>
        <taxon>Metazoa</taxon>
        <taxon>Ecdysozoa</taxon>
        <taxon>Arthropoda</taxon>
        <taxon>Hexapoda</taxon>
        <taxon>Insecta</taxon>
        <taxon>Pterygota</taxon>
        <taxon>Neoptera</taxon>
        <taxon>Endopterygota</taxon>
        <taxon>Coleoptera</taxon>
        <taxon>Polyphaga</taxon>
        <taxon>Cucujiformia</taxon>
        <taxon>Coccinelloidea</taxon>
        <taxon>Coccinellidae</taxon>
        <taxon>Epilachninae</taxon>
        <taxon>Epilachnini</taxon>
        <taxon>Henosepilachna</taxon>
    </lineage>
</organism>
<keyword evidence="3" id="KW-1185">Reference proteome</keyword>
<name>A0AAW1TW94_9CUCU</name>
<protein>
    <submittedName>
        <fullName evidence="2">Uncharacterized protein</fullName>
    </submittedName>
</protein>